<dbReference type="SUPFAM" id="SSF51206">
    <property type="entry name" value="cAMP-binding domain-like"/>
    <property type="match status" value="1"/>
</dbReference>
<feature type="compositionally biased region" description="Low complexity" evidence="2">
    <location>
        <begin position="2156"/>
        <end position="2173"/>
    </location>
</feature>
<feature type="compositionally biased region" description="Basic and acidic residues" evidence="2">
    <location>
        <begin position="2358"/>
        <end position="2376"/>
    </location>
</feature>
<dbReference type="PROSITE" id="PS50042">
    <property type="entry name" value="CNMP_BINDING_3"/>
    <property type="match status" value="1"/>
</dbReference>
<feature type="region of interest" description="Disordered" evidence="2">
    <location>
        <begin position="2539"/>
        <end position="2718"/>
    </location>
</feature>
<feature type="region of interest" description="Disordered" evidence="2">
    <location>
        <begin position="308"/>
        <end position="616"/>
    </location>
</feature>
<feature type="compositionally biased region" description="Basic and acidic residues" evidence="2">
    <location>
        <begin position="329"/>
        <end position="338"/>
    </location>
</feature>
<feature type="region of interest" description="Disordered" evidence="2">
    <location>
        <begin position="2898"/>
        <end position="2993"/>
    </location>
</feature>
<dbReference type="OrthoDB" id="331938at2759"/>
<feature type="region of interest" description="Disordered" evidence="2">
    <location>
        <begin position="3239"/>
        <end position="3261"/>
    </location>
</feature>
<feature type="compositionally biased region" description="Low complexity" evidence="2">
    <location>
        <begin position="66"/>
        <end position="80"/>
    </location>
</feature>
<feature type="compositionally biased region" description="Basic and acidic residues" evidence="2">
    <location>
        <begin position="1863"/>
        <end position="1876"/>
    </location>
</feature>
<feature type="compositionally biased region" description="Basic and acidic residues" evidence="2">
    <location>
        <begin position="1662"/>
        <end position="1677"/>
    </location>
</feature>
<feature type="compositionally biased region" description="Basic and acidic residues" evidence="2">
    <location>
        <begin position="1397"/>
        <end position="1468"/>
    </location>
</feature>
<feature type="compositionally biased region" description="Basic and acidic residues" evidence="2">
    <location>
        <begin position="545"/>
        <end position="557"/>
    </location>
</feature>
<feature type="compositionally biased region" description="Polar residues" evidence="2">
    <location>
        <begin position="279"/>
        <end position="288"/>
    </location>
</feature>
<feature type="compositionally biased region" description="Basic and acidic residues" evidence="2">
    <location>
        <begin position="2542"/>
        <end position="2557"/>
    </location>
</feature>
<feature type="region of interest" description="Disordered" evidence="2">
    <location>
        <begin position="2098"/>
        <end position="2173"/>
    </location>
</feature>
<feature type="coiled-coil region" evidence="1">
    <location>
        <begin position="1230"/>
        <end position="1288"/>
    </location>
</feature>
<feature type="compositionally biased region" description="Basic and acidic residues" evidence="2">
    <location>
        <begin position="1622"/>
        <end position="1636"/>
    </location>
</feature>
<keyword evidence="1" id="KW-0175">Coiled coil</keyword>
<dbReference type="InterPro" id="IPR018490">
    <property type="entry name" value="cNMP-bd_dom_sf"/>
</dbReference>
<feature type="compositionally biased region" description="Basic and acidic residues" evidence="2">
    <location>
        <begin position="3183"/>
        <end position="3210"/>
    </location>
</feature>
<dbReference type="VEuPathDB" id="ToxoDB:BESB_026560"/>
<feature type="compositionally biased region" description="Basic and acidic residues" evidence="2">
    <location>
        <begin position="208"/>
        <end position="219"/>
    </location>
</feature>
<dbReference type="InterPro" id="IPR000595">
    <property type="entry name" value="cNMP-bd_dom"/>
</dbReference>
<feature type="region of interest" description="Disordered" evidence="2">
    <location>
        <begin position="62"/>
        <end position="108"/>
    </location>
</feature>
<dbReference type="Gene3D" id="2.60.120.10">
    <property type="entry name" value="Jelly Rolls"/>
    <property type="match status" value="1"/>
</dbReference>
<feature type="compositionally biased region" description="Basic and acidic residues" evidence="2">
    <location>
        <begin position="2064"/>
        <end position="2081"/>
    </location>
</feature>
<feature type="domain" description="Cyclic nucleotide-binding" evidence="3">
    <location>
        <begin position="3126"/>
        <end position="3178"/>
    </location>
</feature>
<feature type="compositionally biased region" description="Low complexity" evidence="2">
    <location>
        <begin position="343"/>
        <end position="360"/>
    </location>
</feature>
<dbReference type="GeneID" id="40307708"/>
<name>A0A2A9M8G7_BESBE</name>
<feature type="compositionally biased region" description="Low complexity" evidence="2">
    <location>
        <begin position="439"/>
        <end position="467"/>
    </location>
</feature>
<feature type="compositionally biased region" description="Basic and acidic residues" evidence="2">
    <location>
        <begin position="2009"/>
        <end position="2033"/>
    </location>
</feature>
<feature type="compositionally biased region" description="Basic and acidic residues" evidence="2">
    <location>
        <begin position="361"/>
        <end position="372"/>
    </location>
</feature>
<feature type="compositionally biased region" description="Basic and acidic residues" evidence="2">
    <location>
        <begin position="2114"/>
        <end position="2155"/>
    </location>
</feature>
<feature type="compositionally biased region" description="Basic and acidic residues" evidence="2">
    <location>
        <begin position="167"/>
        <end position="186"/>
    </location>
</feature>
<dbReference type="InterPro" id="IPR014710">
    <property type="entry name" value="RmlC-like_jellyroll"/>
</dbReference>
<feature type="compositionally biased region" description="Basic and acidic residues" evidence="2">
    <location>
        <begin position="1512"/>
        <end position="1531"/>
    </location>
</feature>
<feature type="compositionally biased region" description="Basic and acidic residues" evidence="2">
    <location>
        <begin position="1948"/>
        <end position="1957"/>
    </location>
</feature>
<feature type="region of interest" description="Disordered" evidence="2">
    <location>
        <begin position="148"/>
        <end position="293"/>
    </location>
</feature>
<feature type="compositionally biased region" description="Basic and acidic residues" evidence="2">
    <location>
        <begin position="1809"/>
        <end position="1829"/>
    </location>
</feature>
<feature type="compositionally biased region" description="Basic and acidic residues" evidence="2">
    <location>
        <begin position="476"/>
        <end position="489"/>
    </location>
</feature>
<feature type="compositionally biased region" description="Basic and acidic residues" evidence="2">
    <location>
        <begin position="1563"/>
        <end position="1581"/>
    </location>
</feature>
<feature type="compositionally biased region" description="Low complexity" evidence="2">
    <location>
        <begin position="2790"/>
        <end position="2811"/>
    </location>
</feature>
<protein>
    <recommendedName>
        <fullName evidence="3">Cyclic nucleotide-binding domain-containing protein</fullName>
    </recommendedName>
</protein>
<feature type="region of interest" description="Disordered" evidence="2">
    <location>
        <begin position="1857"/>
        <end position="2081"/>
    </location>
</feature>
<feature type="compositionally biased region" description="Low complexity" evidence="2">
    <location>
        <begin position="2854"/>
        <end position="2870"/>
    </location>
</feature>
<evidence type="ECO:0000256" key="2">
    <source>
        <dbReference type="SAM" id="MobiDB-lite"/>
    </source>
</evidence>
<accession>A0A2A9M8G7</accession>
<feature type="region of interest" description="Disordered" evidence="2">
    <location>
        <begin position="2203"/>
        <end position="2411"/>
    </location>
</feature>
<feature type="compositionally biased region" description="Basic and acidic residues" evidence="2">
    <location>
        <begin position="2311"/>
        <end position="2326"/>
    </location>
</feature>
<dbReference type="RefSeq" id="XP_029215691.1">
    <property type="nucleotide sequence ID" value="XM_029361336.1"/>
</dbReference>
<feature type="compositionally biased region" description="Low complexity" evidence="2">
    <location>
        <begin position="2387"/>
        <end position="2402"/>
    </location>
</feature>
<organism evidence="4 5">
    <name type="scientific">Besnoitia besnoiti</name>
    <name type="common">Apicomplexan protozoan</name>
    <dbReference type="NCBI Taxonomy" id="94643"/>
    <lineage>
        <taxon>Eukaryota</taxon>
        <taxon>Sar</taxon>
        <taxon>Alveolata</taxon>
        <taxon>Apicomplexa</taxon>
        <taxon>Conoidasida</taxon>
        <taxon>Coccidia</taxon>
        <taxon>Eucoccidiorida</taxon>
        <taxon>Eimeriorina</taxon>
        <taxon>Sarcocystidae</taxon>
        <taxon>Besnoitia</taxon>
    </lineage>
</organism>
<reference evidence="4 5" key="1">
    <citation type="submission" date="2017-09" db="EMBL/GenBank/DDBJ databases">
        <title>Genome sequencing of Besnoitia besnoiti strain Bb-Ger1.</title>
        <authorList>
            <person name="Schares G."/>
            <person name="Venepally P."/>
            <person name="Lorenzi H.A."/>
        </authorList>
    </citation>
    <scope>NUCLEOTIDE SEQUENCE [LARGE SCALE GENOMIC DNA]</scope>
    <source>
        <strain evidence="4 5">Bb-Ger1</strain>
    </source>
</reference>
<feature type="region of interest" description="Disordered" evidence="2">
    <location>
        <begin position="1397"/>
        <end position="1840"/>
    </location>
</feature>
<evidence type="ECO:0000259" key="3">
    <source>
        <dbReference type="PROSITE" id="PS50042"/>
    </source>
</evidence>
<comment type="caution">
    <text evidence="4">The sequence shown here is derived from an EMBL/GenBank/DDBJ whole genome shotgun (WGS) entry which is preliminary data.</text>
</comment>
<feature type="compositionally biased region" description="Basic and acidic residues" evidence="2">
    <location>
        <begin position="1746"/>
        <end position="1766"/>
    </location>
</feature>
<proteinExistence type="predicted"/>
<feature type="region of interest" description="Disordered" evidence="2">
    <location>
        <begin position="2425"/>
        <end position="2509"/>
    </location>
</feature>
<evidence type="ECO:0000313" key="5">
    <source>
        <dbReference type="Proteomes" id="UP000224006"/>
    </source>
</evidence>
<dbReference type="EMBL" id="NWUJ01000014">
    <property type="protein sequence ID" value="PFH31682.1"/>
    <property type="molecule type" value="Genomic_DNA"/>
</dbReference>
<evidence type="ECO:0000313" key="4">
    <source>
        <dbReference type="EMBL" id="PFH31682.1"/>
    </source>
</evidence>
<feature type="region of interest" description="Disordered" evidence="2">
    <location>
        <begin position="2767"/>
        <end position="2870"/>
    </location>
</feature>
<sequence>MSSSRTLERVFSRSRADLLQQMDSGDGEELLYEASSVQPSEREVYLSYSSWSKPSYFQTFSPPLDPSSHPSASVSSAASPLPETLIAPASSPSSLSRPPLESPRAFGPFSPPFSFAASSASSSSPYISRLGVPPAEVSAFRLESRAAPARLPSQPFLGTLRSISPAPKEERRGAREGGHQSKETLRGGRVPPPGKRPPQGGAKPRRSSSADDLHKDRSYARFAVSPREARCARSLTAASLERVAEKDGEGKRGREGEGLAVETVDRRDRRKSAAELESDASSRGSENSPPLKASATLAERFFLISPRTAAQKKRAAEEAKVSRGAAEQGEARQSDQRARQTSAAPPRAADARAEMAVPREPAWEREEREETRPGSAWARAAPPLEETRDEGAPSLAEARQVEAQELSWEKGEGGAEAQNGSGERGRSPERKKKKRHWWAGLASSLSRRSSSAEPSKSGASAPWYGAGEEAEAQQEPPREDAKSERRGDRTSSFLSDDARPRRDEGGPSGGAGGGFGTHPRGKSGGIGGEERAHTQPGQARATDLFLRRQQDSHEVQDRSPTSTALDLGTEGSEGPQNGRRRADSVASSRASTKRSLGKTLGKGLSRLFRGKKKPNCGELEGAAAEEFSDGADRGDDLKEDLAFTASQAAAPGRATRGAAGPLASLYSRDSSPSSRSSSSSSACFSASQWEEAFASLPAIPPGVSSLSLTYQRLLLRQLTLMERTVQKVLTLKGDKSLLLSSLLEDAQKEAALQAGGLGQVSVEPEMGAKAGGERRGEDSIFFSPAKAEEICADQQVPRGVVRLRAELTEANARSFQRLSEERSRGVLSQLLLGISQVRGLLTTLTDVTREEEFEREEHLADAAQLQQWSAAHGELAQGRDLVEYYYRQIAESADSVIREYHRRCVSLNSDIQLMRDHIRRVIHVAFLAVSRPPPLEDLYSSAPSAPAFLSARRLSEAFATSFSYAGDPRVFLVSPPFLAQLQLYAVSHGVDASREGQEGGEAALRESSSRTVIAPVSSAALLSRSRCVRSIPPGLLLRSSKEDLLTLEKKLEGKWGSLNLYEAWQSDAMKWQWRDALMQREFLRGEDRIEQWRRDSESRILAAVDLRLQQLWSGRMRESKAAAQQALEEHFIETLVRRVPSAAEVVQRLVKHREQAQGPQRRASFLSASHAASSLACEVRNEEVEAAFMAAEDMRSRLVAVGASEVYNQLVQAQALFQRHKKERNRGTLLRVLEEQVESQMRTVRHLRERFEEEVDLAAQPDVVRDECGKTEAAISMLEEELIALQEKRTLRQQNLLDLRATAQAKLKRITDLFDAEQTLCRSLAEERDQEIRHVEAVERLWREIGVERLEEMKADLAKLREEKIAARAELEAARDELDAKKKKEELKREEARKRQEEAARKKEEARKQREIDEQRRRELKEQEAERKREEAERKKADAERKKADAERKKADAERKKAEAQREKELKLSKSSSLLGRWQHALTAPVHAVPEAEPRGENDEEAGDPRTGAGHAQEKKTNEKCETPTGSERKGPRAFTSLFKWRSGKRSSSTPAAIRTRLNGRSDGNRADRRTNEKRGQREADSDAESSPDQRSFFRMASESRSAATEMHQRPAKLDVTSSSELSRERDQKWAPRDDTGGLDGLRLDSPANAPSFVRASTAPESPRDSDEAGSESDARRTGVSPEAPRKSSSKQPIRRLFSGAPGWATGIRSRSSSRRQKGEDEATSNVSFFSEGGHVVDGGESPEQVNREQRDARRREEERARERLGIKSAASPPRGGLPEEEQPGDDPFRQVETAQFPQKGGAAVFPEQDERGDERSDSHKEEKRDTDWLYHSSSLSWRNAEVPTVSTRMISAEIAGSLADASRGKSPREALRGPEELGGGEQGPQKGLFVLSSFLSTPEMHRRHGPSQDSGAPNRVASHNSRRRSSGVSSVFQFSLAQPEASAEVQARGHEKEARPKGRLLVAFPSASRRDKEEASSAGAEPDGDGEKPRRRTVYSKLLESFSISPPLHREPERKVEEKDRRPASSRDHARSDDEEGKLSSRARSRSASASIDNQAPSVSGEEGTKVKHDKLASPRSRREGAIDVFALNSWFSAKRASLMIPKSSQKPQTNAREGEEAARERAGRQEAGQKGDGEASERGLSGEERGRETRGRSESSSAPCSALPCSALPSSLGLLGNVFEEVDARREERSWSDVCVGGAAAAREEGGIRNKKAEAEASACTRPAVPDGGAHGGSSSEGERLAPGGSAALRPQSTPGLDSSSEKETSPEQESEGGSTPVYAEPPPSSEGEITPRALREARSGSSVSEGCEGDKVHTASRGERSDGGEALASLGVRGSEQRGERSASDGGEGLAGVEGWRREGSAGELDGRQRRGDTLMGLQALWNSGSRFSGSEGFRASGSKSDEGAVTFERAQREDAWLSKLFKSTESSRGGDAAVAPAGRASTPEADFIPPRAPEPRPQHGVPSPAGETEGRAQDEPGSPALSGDLSDISLPSSPQESASPSVFPAAAHAGGDQAVLFSPASSASSSSLFQALSLLGMSDEKDSPARESEREPGSESGRQSGVRARASEQPVKPSSSGSAFFSPRCGFRLHSPQTSPQGARDARSSPLPEGGARTSGFAPAEEGPRGAGSSESSVHPDLLGSRVGEKDQGPRGDLMAAWHAGPEPAGATRLPTERGAGGRGGDDTDGAGSSWQRAGVETASREGGAADRGTPVVPLPVASHASPLVSVAASSAAARSFERGGSVEGRWRRDDGVLRSQSSFAPFSFPFIRSGDSKEETQLEAAVAETPSVLSLPPPSLQTSPFSPSTLGSGPALSPLPEESATCVQERGGGGRGGAVLHSAASDAENAPPSQRLQSASSSSRGVSRDSYAAPLLRASSEDHASFSLASLFPPSFSFGGEGSDRSVPTPEGAEQQSPPSPAIVLAEDPVVQETLEQDDAAPLLSAPKARQKLGDYRALSSGSEDSDSREPPAASACLRAPPAREVHASLDDSVETAVKRRRRTADCPFSAASTLRRSLQEGTAFFRSSALFSRRGGEDNERDAALQRRAGSVDACALAQRSEKRKRPFWAPVHPVPATVDAWDGAEDGDLICEDAKVETFQDFAAGSSGRERGDLRRAVMNSPVFALFEADEKQQLFDCMSVSMIHVPGDCVLFHRGEKVDVLYFLEAGELAVTVEAGADGAEKSDAEREGAPSWTREDTKGDSKNGERLSTSSASKALTYLPGSFVLPRAFVKGGTQPTASGLPSPRLSTNSLSSPSTRLQTVSRGAHPESLLQEKFPHAHVYSYIDIRRRV</sequence>
<feature type="region of interest" description="Disordered" evidence="2">
    <location>
        <begin position="3182"/>
        <end position="3213"/>
    </location>
</feature>
<keyword evidence="5" id="KW-1185">Reference proteome</keyword>
<feature type="compositionally biased region" description="Polar residues" evidence="2">
    <location>
        <begin position="2493"/>
        <end position="2504"/>
    </location>
</feature>
<evidence type="ECO:0000256" key="1">
    <source>
        <dbReference type="SAM" id="Coils"/>
    </source>
</evidence>
<feature type="compositionally biased region" description="Basic and acidic residues" evidence="2">
    <location>
        <begin position="2204"/>
        <end position="2217"/>
    </location>
</feature>
<dbReference type="KEGG" id="bbes:BESB_026560"/>
<gene>
    <name evidence="4" type="ORF">BESB_026560</name>
</gene>
<feature type="compositionally biased region" description="Basic and acidic residues" evidence="2">
    <location>
        <begin position="242"/>
        <end position="274"/>
    </location>
</feature>
<dbReference type="Proteomes" id="UP000224006">
    <property type="component" value="Unassembled WGS sequence"/>
</dbReference>
<dbReference type="STRING" id="94643.A0A2A9M8G7"/>
<feature type="compositionally biased region" description="Gly residues" evidence="2">
    <location>
        <begin position="506"/>
        <end position="527"/>
    </location>
</feature>
<feature type="compositionally biased region" description="Low complexity" evidence="2">
    <location>
        <begin position="87"/>
        <end position="108"/>
    </location>
</feature>
<feature type="compositionally biased region" description="Basic and acidic residues" evidence="2">
    <location>
        <begin position="496"/>
        <end position="505"/>
    </location>
</feature>
<feature type="compositionally biased region" description="Basic and acidic residues" evidence="2">
    <location>
        <begin position="399"/>
        <end position="413"/>
    </location>
</feature>
<feature type="compositionally biased region" description="Low complexity" evidence="2">
    <location>
        <begin position="2041"/>
        <end position="2052"/>
    </location>
</feature>